<dbReference type="PRINTS" id="PR00344">
    <property type="entry name" value="BCTRLSENSOR"/>
</dbReference>
<feature type="transmembrane region" description="Helical" evidence="14">
    <location>
        <begin position="319"/>
        <end position="339"/>
    </location>
</feature>
<dbReference type="SMART" id="SM00091">
    <property type="entry name" value="PAS"/>
    <property type="match status" value="1"/>
</dbReference>
<feature type="transmembrane region" description="Helical" evidence="14">
    <location>
        <begin position="9"/>
        <end position="28"/>
    </location>
</feature>
<dbReference type="PANTHER" id="PTHR43304:SF1">
    <property type="entry name" value="PAC DOMAIN-CONTAINING PROTEIN"/>
    <property type="match status" value="1"/>
</dbReference>
<keyword evidence="14" id="KW-0472">Membrane</keyword>
<comment type="caution">
    <text evidence="18">The sequence shown here is derived from an EMBL/GenBank/DDBJ whole genome shotgun (WGS) entry which is preliminary data.</text>
</comment>
<keyword evidence="10" id="KW-0067">ATP-binding</keyword>
<dbReference type="InterPro" id="IPR048760">
    <property type="entry name" value="VP0354-like_sensor_dom"/>
</dbReference>
<dbReference type="PROSITE" id="PS50113">
    <property type="entry name" value="PAC"/>
    <property type="match status" value="1"/>
</dbReference>
<dbReference type="InterPro" id="IPR000014">
    <property type="entry name" value="PAS"/>
</dbReference>
<dbReference type="InterPro" id="IPR004358">
    <property type="entry name" value="Sig_transdc_His_kin-like_C"/>
</dbReference>
<dbReference type="PANTHER" id="PTHR43304">
    <property type="entry name" value="PHYTOCHROME-LIKE PROTEIN CPH1"/>
    <property type="match status" value="1"/>
</dbReference>
<evidence type="ECO:0000256" key="7">
    <source>
        <dbReference type="ARBA" id="ARBA00022692"/>
    </source>
</evidence>
<dbReference type="Gene3D" id="1.10.287.130">
    <property type="match status" value="1"/>
</dbReference>
<feature type="coiled-coil region" evidence="13">
    <location>
        <begin position="540"/>
        <end position="567"/>
    </location>
</feature>
<evidence type="ECO:0000256" key="14">
    <source>
        <dbReference type="SAM" id="Phobius"/>
    </source>
</evidence>
<dbReference type="SMART" id="SM00086">
    <property type="entry name" value="PAC"/>
    <property type="match status" value="1"/>
</dbReference>
<evidence type="ECO:0000256" key="6">
    <source>
        <dbReference type="ARBA" id="ARBA00022679"/>
    </source>
</evidence>
<keyword evidence="5" id="KW-0597">Phosphoprotein</keyword>
<keyword evidence="8" id="KW-0547">Nucleotide-binding</keyword>
<evidence type="ECO:0000313" key="19">
    <source>
        <dbReference type="Proteomes" id="UP000247345"/>
    </source>
</evidence>
<evidence type="ECO:0000259" key="17">
    <source>
        <dbReference type="PROSITE" id="PS50113"/>
    </source>
</evidence>
<dbReference type="InterPro" id="IPR029151">
    <property type="entry name" value="Sensor-like_sf"/>
</dbReference>
<dbReference type="SMART" id="SM00388">
    <property type="entry name" value="HisKA"/>
    <property type="match status" value="1"/>
</dbReference>
<evidence type="ECO:0000256" key="12">
    <source>
        <dbReference type="ARBA" id="ARBA00023012"/>
    </source>
</evidence>
<evidence type="ECO:0000256" key="1">
    <source>
        <dbReference type="ARBA" id="ARBA00000085"/>
    </source>
</evidence>
<evidence type="ECO:0000256" key="10">
    <source>
        <dbReference type="ARBA" id="ARBA00022840"/>
    </source>
</evidence>
<dbReference type="CDD" id="cd00130">
    <property type="entry name" value="PAS"/>
    <property type="match status" value="1"/>
</dbReference>
<name>A0A2P6CDG9_9FLAO</name>
<dbReference type="Proteomes" id="UP000247345">
    <property type="component" value="Unassembled WGS sequence"/>
</dbReference>
<dbReference type="InterPro" id="IPR003661">
    <property type="entry name" value="HisK_dim/P_dom"/>
</dbReference>
<dbReference type="Pfam" id="PF21623">
    <property type="entry name" value="HK_sensor_dom_bact"/>
    <property type="match status" value="1"/>
</dbReference>
<protein>
    <recommendedName>
        <fullName evidence="3">histidine kinase</fullName>
        <ecNumber evidence="3">2.7.13.3</ecNumber>
    </recommendedName>
</protein>
<dbReference type="SUPFAM" id="SSF55785">
    <property type="entry name" value="PYP-like sensor domain (PAS domain)"/>
    <property type="match status" value="1"/>
</dbReference>
<gene>
    <name evidence="18" type="ORF">BTO14_06655</name>
</gene>
<dbReference type="InterPro" id="IPR001610">
    <property type="entry name" value="PAC"/>
</dbReference>
<dbReference type="PROSITE" id="PS50109">
    <property type="entry name" value="HIS_KIN"/>
    <property type="match status" value="1"/>
</dbReference>
<keyword evidence="7 14" id="KW-0812">Transmembrane</keyword>
<dbReference type="InterPro" id="IPR013655">
    <property type="entry name" value="PAS_fold_3"/>
</dbReference>
<evidence type="ECO:0000256" key="3">
    <source>
        <dbReference type="ARBA" id="ARBA00012438"/>
    </source>
</evidence>
<reference evidence="18 19" key="1">
    <citation type="submission" date="2016-12" db="EMBL/GenBank/DDBJ databases">
        <title>Trade-off between light-utilization and light-protection in marine flavobacteria.</title>
        <authorList>
            <person name="Kumagai Y."/>
            <person name="Yoshizawa S."/>
            <person name="Kogure K."/>
            <person name="Iwasaki W."/>
        </authorList>
    </citation>
    <scope>NUCLEOTIDE SEQUENCE [LARGE SCALE GENOMIC DNA]</scope>
    <source>
        <strain evidence="18 19">KCTC 12100</strain>
    </source>
</reference>
<keyword evidence="6" id="KW-0808">Transferase</keyword>
<dbReference type="AlphaFoldDB" id="A0A2P6CDG9"/>
<dbReference type="Pfam" id="PF08447">
    <property type="entry name" value="PAS_3"/>
    <property type="match status" value="1"/>
</dbReference>
<comment type="subcellular location">
    <subcellularLocation>
        <location evidence="2">Cell membrane</location>
        <topology evidence="2">Multi-pass membrane protein</topology>
    </subcellularLocation>
</comment>
<evidence type="ECO:0000256" key="13">
    <source>
        <dbReference type="SAM" id="Coils"/>
    </source>
</evidence>
<dbReference type="OrthoDB" id="9781208at2"/>
<evidence type="ECO:0000256" key="8">
    <source>
        <dbReference type="ARBA" id="ARBA00022741"/>
    </source>
</evidence>
<evidence type="ECO:0000256" key="4">
    <source>
        <dbReference type="ARBA" id="ARBA00022475"/>
    </source>
</evidence>
<evidence type="ECO:0000259" key="15">
    <source>
        <dbReference type="PROSITE" id="PS50109"/>
    </source>
</evidence>
<dbReference type="InterPro" id="IPR036890">
    <property type="entry name" value="HATPase_C_sf"/>
</dbReference>
<organism evidence="18 19">
    <name type="scientific">Polaribacter butkevichii</name>
    <dbReference type="NCBI Taxonomy" id="218490"/>
    <lineage>
        <taxon>Bacteria</taxon>
        <taxon>Pseudomonadati</taxon>
        <taxon>Bacteroidota</taxon>
        <taxon>Flavobacteriia</taxon>
        <taxon>Flavobacteriales</taxon>
        <taxon>Flavobacteriaceae</taxon>
    </lineage>
</organism>
<keyword evidence="13" id="KW-0175">Coiled coil</keyword>
<dbReference type="GO" id="GO:0005886">
    <property type="term" value="C:plasma membrane"/>
    <property type="evidence" value="ECO:0007669"/>
    <property type="project" value="UniProtKB-SubCell"/>
</dbReference>
<dbReference type="SMART" id="SM00387">
    <property type="entry name" value="HATPase_c"/>
    <property type="match status" value="1"/>
</dbReference>
<keyword evidence="4" id="KW-1003">Cell membrane</keyword>
<dbReference type="InterPro" id="IPR000700">
    <property type="entry name" value="PAS-assoc_C"/>
</dbReference>
<dbReference type="InterPro" id="IPR052162">
    <property type="entry name" value="Sensor_kinase/Photoreceptor"/>
</dbReference>
<evidence type="ECO:0000313" key="18">
    <source>
        <dbReference type="EMBL" id="PQJ72954.1"/>
    </source>
</evidence>
<evidence type="ECO:0000256" key="2">
    <source>
        <dbReference type="ARBA" id="ARBA00004651"/>
    </source>
</evidence>
<feature type="domain" description="PAC" evidence="17">
    <location>
        <begin position="452"/>
        <end position="504"/>
    </location>
</feature>
<dbReference type="CDD" id="cd00082">
    <property type="entry name" value="HisKA"/>
    <property type="match status" value="1"/>
</dbReference>
<evidence type="ECO:0000256" key="9">
    <source>
        <dbReference type="ARBA" id="ARBA00022777"/>
    </source>
</evidence>
<evidence type="ECO:0000259" key="16">
    <source>
        <dbReference type="PROSITE" id="PS50112"/>
    </source>
</evidence>
<dbReference type="GO" id="GO:0005524">
    <property type="term" value="F:ATP binding"/>
    <property type="evidence" value="ECO:0007669"/>
    <property type="project" value="UniProtKB-KW"/>
</dbReference>
<dbReference type="Gene3D" id="3.30.450.20">
    <property type="entry name" value="PAS domain"/>
    <property type="match status" value="3"/>
</dbReference>
<feature type="domain" description="Histidine kinase" evidence="15">
    <location>
        <begin position="574"/>
        <end position="783"/>
    </location>
</feature>
<feature type="domain" description="PAS" evidence="16">
    <location>
        <begin position="378"/>
        <end position="448"/>
    </location>
</feature>
<dbReference type="EMBL" id="MSCK01000001">
    <property type="protein sequence ID" value="PQJ72954.1"/>
    <property type="molecule type" value="Genomic_DNA"/>
</dbReference>
<dbReference type="Gene3D" id="3.30.565.10">
    <property type="entry name" value="Histidine kinase-like ATPase, C-terminal domain"/>
    <property type="match status" value="1"/>
</dbReference>
<proteinExistence type="predicted"/>
<dbReference type="InterPro" id="IPR005467">
    <property type="entry name" value="His_kinase_dom"/>
</dbReference>
<evidence type="ECO:0000256" key="5">
    <source>
        <dbReference type="ARBA" id="ARBA00022553"/>
    </source>
</evidence>
<dbReference type="Pfam" id="PF02518">
    <property type="entry name" value="HATPase_c"/>
    <property type="match status" value="1"/>
</dbReference>
<dbReference type="SUPFAM" id="SSF103190">
    <property type="entry name" value="Sensory domain-like"/>
    <property type="match status" value="2"/>
</dbReference>
<dbReference type="InterPro" id="IPR035965">
    <property type="entry name" value="PAS-like_dom_sf"/>
</dbReference>
<dbReference type="InterPro" id="IPR036097">
    <property type="entry name" value="HisK_dim/P_sf"/>
</dbReference>
<accession>A0A2P6CDG9</accession>
<comment type="catalytic activity">
    <reaction evidence="1">
        <text>ATP + protein L-histidine = ADP + protein N-phospho-L-histidine.</text>
        <dbReference type="EC" id="2.7.13.3"/>
    </reaction>
</comment>
<evidence type="ECO:0000256" key="11">
    <source>
        <dbReference type="ARBA" id="ARBA00022989"/>
    </source>
</evidence>
<dbReference type="GO" id="GO:0000155">
    <property type="term" value="F:phosphorelay sensor kinase activity"/>
    <property type="evidence" value="ECO:0007669"/>
    <property type="project" value="InterPro"/>
</dbReference>
<dbReference type="SUPFAM" id="SSF55874">
    <property type="entry name" value="ATPase domain of HSP90 chaperone/DNA topoisomerase II/histidine kinase"/>
    <property type="match status" value="1"/>
</dbReference>
<dbReference type="SUPFAM" id="SSF47384">
    <property type="entry name" value="Homodimeric domain of signal transducing histidine kinase"/>
    <property type="match status" value="1"/>
</dbReference>
<keyword evidence="12" id="KW-0902">Two-component regulatory system</keyword>
<keyword evidence="9" id="KW-0418">Kinase</keyword>
<dbReference type="Pfam" id="PF00512">
    <property type="entry name" value="HisKA"/>
    <property type="match status" value="1"/>
</dbReference>
<dbReference type="RefSeq" id="WP_105048621.1">
    <property type="nucleotide sequence ID" value="NZ_CP150661.1"/>
</dbReference>
<feature type="coiled-coil region" evidence="13">
    <location>
        <begin position="343"/>
        <end position="381"/>
    </location>
</feature>
<dbReference type="PROSITE" id="PS50112">
    <property type="entry name" value="PAS"/>
    <property type="match status" value="1"/>
</dbReference>
<dbReference type="NCBIfam" id="TIGR00229">
    <property type="entry name" value="sensory_box"/>
    <property type="match status" value="1"/>
</dbReference>
<dbReference type="InterPro" id="IPR003594">
    <property type="entry name" value="HATPase_dom"/>
</dbReference>
<keyword evidence="11 14" id="KW-1133">Transmembrane helix</keyword>
<sequence length="789" mass="92136">MKFINIKKLLLFFIPLTIITYLVIHNYYTIITKNQLEIIKNGAANDLNSKGILINDMYKNLAMDLDIINWEYQKDFAKDIKPNQDKLKDFFLHLANLQTTYDQVRFIDTLGHEIIRVDFDSINAAKVTEFDKLQNKSNRYYFKNAKKLQKDDIYFSNIDLNMEHGKIEIPYNPVLRVAKKVYTPTNNWSGVLIINYFMDNLFDRLARQSKLKYANFELRTAEGFSLISEDAHKNFKHITSNSDSLALYHTHPELWKKIEQNPTGDYAFKNNIYLYKKVTINSKSIKNSHYKDQKTFVLIHKIDLKKVYQSQSIYAIYEWASFIIITILIFLILLGIQYFNHKVHLQNKTLQDQNSQLETLKNKLQDTLRIKLEELKLTENKFYSIFNNAGIGITLLDLKGKPVFSNKKLNDILGYSEKELTALTFADFTHPDDLEKDMTQFQKLIQRKIDSYNIEKRYIRKDKTVIWGDLNVSLLLNKENEIINVIGAVSDITERKDAQRETRNLKKVIKSLDYIAKVLKIDSVENISEINESINLVKYIEKQSEDILKANKAREELLTNLEHKNSELNNYAHIVSHDLKAPLRSIYTLLNWVEEEPENSLTDESKMYCQLILENLEKMESLITGILSYSSIDDDKMAEYDINTYDLVNEIVKLILVPKSIQIKIDANLPVIKGNKHRILQVFQNLIQNAIKSITNETGQIEVGVKETLEFWEFYVKDNGKGIEEKYFKKIFELFQSIDDSETKSGIGLSIVKKVIHFYKGKVWVESEITKGTTFYFTLPKAETKTLNK</sequence>
<keyword evidence="19" id="KW-1185">Reference proteome</keyword>
<dbReference type="EC" id="2.7.13.3" evidence="3"/>